<dbReference type="OrthoDB" id="3251587at2759"/>
<dbReference type="AlphaFoldDB" id="V2WQ37"/>
<name>V2WQ37_MONRO</name>
<dbReference type="InterPro" id="IPR000073">
    <property type="entry name" value="AB_hydrolase_1"/>
</dbReference>
<dbReference type="KEGG" id="mrr:Moror_2149"/>
<keyword evidence="3" id="KW-1185">Reference proteome</keyword>
<dbReference type="Gene3D" id="3.40.50.1820">
    <property type="entry name" value="alpha/beta hydrolase"/>
    <property type="match status" value="1"/>
</dbReference>
<comment type="caution">
    <text evidence="2">The sequence shown here is derived from an EMBL/GenBank/DDBJ whole genome shotgun (WGS) entry which is preliminary data.</text>
</comment>
<organism evidence="2 3">
    <name type="scientific">Moniliophthora roreri (strain MCA 2997)</name>
    <name type="common">Cocoa frosty pod rot fungus</name>
    <name type="synonym">Crinipellis roreri</name>
    <dbReference type="NCBI Taxonomy" id="1381753"/>
    <lineage>
        <taxon>Eukaryota</taxon>
        <taxon>Fungi</taxon>
        <taxon>Dikarya</taxon>
        <taxon>Basidiomycota</taxon>
        <taxon>Agaricomycotina</taxon>
        <taxon>Agaricomycetes</taxon>
        <taxon>Agaricomycetidae</taxon>
        <taxon>Agaricales</taxon>
        <taxon>Marasmiineae</taxon>
        <taxon>Marasmiaceae</taxon>
        <taxon>Moniliophthora</taxon>
    </lineage>
</organism>
<protein>
    <recommendedName>
        <fullName evidence="1">AB hydrolase-1 domain-containing protein</fullName>
    </recommendedName>
</protein>
<dbReference type="SUPFAM" id="SSF53474">
    <property type="entry name" value="alpha/beta-Hydrolases"/>
    <property type="match status" value="1"/>
</dbReference>
<accession>V2WQ37</accession>
<sequence>MLNLIEDTYTLFDDNRIWFIDSGPPNTSQTYTTLIILHGGGFTAGGFEGVTALAQSNNLRAVAVNRLGYPGSTLYSQLDLEDLQNGKKESLDRIALVLAAFIKRFIEKEKISKISEGGGMIIMSWSMGSATALSLFSDPSPLDSETYSLLNEHLKHFILYDPPSQALGYPLHPSFLSPVAYLPWTDPEATTLEDKFDIFFHWVSSTYSHDHMQVSSTSLDGYDLRKRTDVCFVDTWSKEQVERCYNTGGLPSDLAAFGPAMQLRLRVNTERALFENKIIPNVKFTYLYAPNSAWLTVWTYHETKRLYLEYLKRNGNEGVRKVEFITMEGASHFIHQVAPEEFMAIVLKAISA</sequence>
<dbReference type="Pfam" id="PF12697">
    <property type="entry name" value="Abhydrolase_6"/>
    <property type="match status" value="1"/>
</dbReference>
<evidence type="ECO:0000259" key="1">
    <source>
        <dbReference type="Pfam" id="PF12697"/>
    </source>
</evidence>
<evidence type="ECO:0000313" key="3">
    <source>
        <dbReference type="Proteomes" id="UP000017559"/>
    </source>
</evidence>
<gene>
    <name evidence="2" type="ORF">Moror_2149</name>
</gene>
<evidence type="ECO:0000313" key="2">
    <source>
        <dbReference type="EMBL" id="ESK83677.1"/>
    </source>
</evidence>
<dbReference type="InterPro" id="IPR029058">
    <property type="entry name" value="AB_hydrolase_fold"/>
</dbReference>
<dbReference type="Proteomes" id="UP000017559">
    <property type="component" value="Unassembled WGS sequence"/>
</dbReference>
<proteinExistence type="predicted"/>
<feature type="domain" description="AB hydrolase-1" evidence="1">
    <location>
        <begin position="34"/>
        <end position="343"/>
    </location>
</feature>
<dbReference type="HOGENOM" id="CLU_045014_0_0_1"/>
<dbReference type="EMBL" id="AWSO01001473">
    <property type="protein sequence ID" value="ESK83677.1"/>
    <property type="molecule type" value="Genomic_DNA"/>
</dbReference>
<reference evidence="2 3" key="1">
    <citation type="journal article" date="2014" name="BMC Genomics">
        <title>Genome and secretome analysis of the hemibiotrophic fungal pathogen, Moniliophthora roreri, which causes frosty pod rot disease of cacao: mechanisms of the biotrophic and necrotrophic phases.</title>
        <authorList>
            <person name="Meinhardt L.W."/>
            <person name="Costa G.G.L."/>
            <person name="Thomazella D.P.T."/>
            <person name="Teixeira P.J.P.L."/>
            <person name="Carazzolle M.F."/>
            <person name="Schuster S.C."/>
            <person name="Carlson J.E."/>
            <person name="Guiltinan M.J."/>
            <person name="Mieczkowski P."/>
            <person name="Farmer A."/>
            <person name="Ramaraj T."/>
            <person name="Crozier J."/>
            <person name="Davis R.E."/>
            <person name="Shao J."/>
            <person name="Melnick R.L."/>
            <person name="Pereira G.A.G."/>
            <person name="Bailey B.A."/>
        </authorList>
    </citation>
    <scope>NUCLEOTIDE SEQUENCE [LARGE SCALE GENOMIC DNA]</scope>
    <source>
        <strain evidence="2 3">MCA 2997</strain>
    </source>
</reference>